<feature type="compositionally biased region" description="Low complexity" evidence="2">
    <location>
        <begin position="1"/>
        <end position="13"/>
    </location>
</feature>
<dbReference type="AlphaFoldDB" id="A0A1E3PSY8"/>
<dbReference type="GO" id="GO:0006364">
    <property type="term" value="P:rRNA processing"/>
    <property type="evidence" value="ECO:0007669"/>
    <property type="project" value="TreeGrafter"/>
</dbReference>
<name>A0A1E3PSY8_9ASCO</name>
<dbReference type="Proteomes" id="UP000095009">
    <property type="component" value="Unassembled WGS sequence"/>
</dbReference>
<gene>
    <name evidence="4" type="ORF">NADFUDRAFT_48702</name>
</gene>
<dbReference type="GO" id="GO:1990904">
    <property type="term" value="C:ribonucleoprotein complex"/>
    <property type="evidence" value="ECO:0007669"/>
    <property type="project" value="TreeGrafter"/>
</dbReference>
<evidence type="ECO:0000313" key="4">
    <source>
        <dbReference type="EMBL" id="ODQ68042.1"/>
    </source>
</evidence>
<accession>A0A1E3PSY8</accession>
<keyword evidence="5" id="KW-1185">Reference proteome</keyword>
<dbReference type="PANTHER" id="PTHR22997:SF0">
    <property type="entry name" value="PIH1 DOMAIN-CONTAINING PROTEIN 1"/>
    <property type="match status" value="1"/>
</dbReference>
<protein>
    <recommendedName>
        <fullName evidence="3">PIH1 N-terminal domain-containing protein</fullName>
    </recommendedName>
</protein>
<evidence type="ECO:0000256" key="2">
    <source>
        <dbReference type="SAM" id="MobiDB-lite"/>
    </source>
</evidence>
<dbReference type="EMBL" id="KV454406">
    <property type="protein sequence ID" value="ODQ68042.1"/>
    <property type="molecule type" value="Genomic_DNA"/>
</dbReference>
<feature type="domain" description="PIH1 N-terminal" evidence="3">
    <location>
        <begin position="26"/>
        <end position="170"/>
    </location>
</feature>
<proteinExistence type="inferred from homology"/>
<evidence type="ECO:0000259" key="3">
    <source>
        <dbReference type="Pfam" id="PF08190"/>
    </source>
</evidence>
<sequence>MSESIRFSERSSSPEAGTDTESDIQLDPTPGFVIKTLLVVATNSPKKRLQGTKFFINVCHDSQIPEPEDGYGPEVIANIQNGGDWIIPIVVSEEREDKDKAGKPCYVWDCCTNPKVLKAAFKSIEIRALLIETCIELVEDRGTLQLSREFTLPKLASKGIPYKTLLKASQIKPDSVVKGVEDFARTVLGDSTADALLEHKKDLSSGKHKKIEALGSNETGNINFPKPPSSFSRGNSIIEQPKLIEEITEDDKKKIMEKSAKVMQTKSHPAYSPLTDSMYMKETSTKIIAADFQLSSLNYKIIDFKSNKDSLFCLVIDFPSIKSFEASGLRISQSKNKLFLYKVTPESENLSTSDNLSIVLPVNWSKYKAYFEKDTRALYVFFS</sequence>
<dbReference type="OrthoDB" id="5135119at2759"/>
<dbReference type="GO" id="GO:0005737">
    <property type="term" value="C:cytoplasm"/>
    <property type="evidence" value="ECO:0007669"/>
    <property type="project" value="TreeGrafter"/>
</dbReference>
<dbReference type="GO" id="GO:0097255">
    <property type="term" value="C:R2TP complex"/>
    <property type="evidence" value="ECO:0007669"/>
    <property type="project" value="TreeGrafter"/>
</dbReference>
<dbReference type="PANTHER" id="PTHR22997">
    <property type="entry name" value="PIH1 DOMAIN-CONTAINING PROTEIN 1"/>
    <property type="match status" value="1"/>
</dbReference>
<dbReference type="InterPro" id="IPR012981">
    <property type="entry name" value="PIH1_N"/>
</dbReference>
<dbReference type="STRING" id="857566.A0A1E3PSY8"/>
<dbReference type="GO" id="GO:0000492">
    <property type="term" value="P:box C/D snoRNP assembly"/>
    <property type="evidence" value="ECO:0007669"/>
    <property type="project" value="TreeGrafter"/>
</dbReference>
<organism evidence="4 5">
    <name type="scientific">Nadsonia fulvescens var. elongata DSM 6958</name>
    <dbReference type="NCBI Taxonomy" id="857566"/>
    <lineage>
        <taxon>Eukaryota</taxon>
        <taxon>Fungi</taxon>
        <taxon>Dikarya</taxon>
        <taxon>Ascomycota</taxon>
        <taxon>Saccharomycotina</taxon>
        <taxon>Dipodascomycetes</taxon>
        <taxon>Dipodascales</taxon>
        <taxon>Dipodascales incertae sedis</taxon>
        <taxon>Nadsonia</taxon>
    </lineage>
</organism>
<dbReference type="Pfam" id="PF08190">
    <property type="entry name" value="PIH1"/>
    <property type="match status" value="1"/>
</dbReference>
<evidence type="ECO:0000256" key="1">
    <source>
        <dbReference type="ARBA" id="ARBA00008511"/>
    </source>
</evidence>
<evidence type="ECO:0000313" key="5">
    <source>
        <dbReference type="Proteomes" id="UP000095009"/>
    </source>
</evidence>
<feature type="region of interest" description="Disordered" evidence="2">
    <location>
        <begin position="1"/>
        <end position="27"/>
    </location>
</feature>
<comment type="similarity">
    <text evidence="1">Belongs to the PIH1 family.</text>
</comment>
<reference evidence="4 5" key="1">
    <citation type="journal article" date="2016" name="Proc. Natl. Acad. Sci. U.S.A.">
        <title>Comparative genomics of biotechnologically important yeasts.</title>
        <authorList>
            <person name="Riley R."/>
            <person name="Haridas S."/>
            <person name="Wolfe K.H."/>
            <person name="Lopes M.R."/>
            <person name="Hittinger C.T."/>
            <person name="Goeker M."/>
            <person name="Salamov A.A."/>
            <person name="Wisecaver J.H."/>
            <person name="Long T.M."/>
            <person name="Calvey C.H."/>
            <person name="Aerts A.L."/>
            <person name="Barry K.W."/>
            <person name="Choi C."/>
            <person name="Clum A."/>
            <person name="Coughlan A.Y."/>
            <person name="Deshpande S."/>
            <person name="Douglass A.P."/>
            <person name="Hanson S.J."/>
            <person name="Klenk H.-P."/>
            <person name="LaButti K.M."/>
            <person name="Lapidus A."/>
            <person name="Lindquist E.A."/>
            <person name="Lipzen A.M."/>
            <person name="Meier-Kolthoff J.P."/>
            <person name="Ohm R.A."/>
            <person name="Otillar R.P."/>
            <person name="Pangilinan J.L."/>
            <person name="Peng Y."/>
            <person name="Rokas A."/>
            <person name="Rosa C.A."/>
            <person name="Scheuner C."/>
            <person name="Sibirny A.A."/>
            <person name="Slot J.C."/>
            <person name="Stielow J.B."/>
            <person name="Sun H."/>
            <person name="Kurtzman C.P."/>
            <person name="Blackwell M."/>
            <person name="Grigoriev I.V."/>
            <person name="Jeffries T.W."/>
        </authorList>
    </citation>
    <scope>NUCLEOTIDE SEQUENCE [LARGE SCALE GENOMIC DNA]</scope>
    <source>
        <strain evidence="4 5">DSM 6958</strain>
    </source>
</reference>
<dbReference type="InterPro" id="IPR050734">
    <property type="entry name" value="PIH1/Kintoun_subfamily"/>
</dbReference>